<keyword evidence="9" id="KW-1185">Reference proteome</keyword>
<feature type="transmembrane region" description="Helical" evidence="7">
    <location>
        <begin position="71"/>
        <end position="89"/>
    </location>
</feature>
<protein>
    <submittedName>
        <fullName evidence="8">Putative oxidoreductase</fullName>
    </submittedName>
</protein>
<evidence type="ECO:0000256" key="4">
    <source>
        <dbReference type="ARBA" id="ARBA00022692"/>
    </source>
</evidence>
<dbReference type="InterPro" id="IPR032808">
    <property type="entry name" value="DoxX"/>
</dbReference>
<reference evidence="8 9" key="1">
    <citation type="submission" date="2019-07" db="EMBL/GenBank/DDBJ databases">
        <title>Genomic Encyclopedia of Archaeal and Bacterial Type Strains, Phase II (KMG-II): from individual species to whole genera.</title>
        <authorList>
            <person name="Goeker M."/>
        </authorList>
    </citation>
    <scope>NUCLEOTIDE SEQUENCE [LARGE SCALE GENOMIC DNA]</scope>
    <source>
        <strain evidence="8 9">ATCC BAA-252</strain>
    </source>
</reference>
<sequence>MRFLKSFSPFFLSTLRIASGLMFLFHGTSKFFGLPQTSQTGTELMSVSGAVGAVELVAGGLLTAGLLTRPAALIAALTMAVVYVMFRLPGSVYPMLNGGELTLMFVFVFLYLSAEGPGPLSIDRMMGRG</sequence>
<evidence type="ECO:0000256" key="3">
    <source>
        <dbReference type="ARBA" id="ARBA00022475"/>
    </source>
</evidence>
<gene>
    <name evidence="8" type="ORF">JM93_01040</name>
</gene>
<organism evidence="8 9">
    <name type="scientific">Roseibium hamelinense</name>
    <dbReference type="NCBI Taxonomy" id="150831"/>
    <lineage>
        <taxon>Bacteria</taxon>
        <taxon>Pseudomonadati</taxon>
        <taxon>Pseudomonadota</taxon>
        <taxon>Alphaproteobacteria</taxon>
        <taxon>Hyphomicrobiales</taxon>
        <taxon>Stappiaceae</taxon>
        <taxon>Roseibium</taxon>
    </lineage>
</organism>
<dbReference type="PANTHER" id="PTHR33452:SF4">
    <property type="entry name" value="BLL4328 PROTEIN"/>
    <property type="match status" value="1"/>
</dbReference>
<comment type="caution">
    <text evidence="8">The sequence shown here is derived from an EMBL/GenBank/DDBJ whole genome shotgun (WGS) entry which is preliminary data.</text>
</comment>
<evidence type="ECO:0000313" key="8">
    <source>
        <dbReference type="EMBL" id="TWI90064.1"/>
    </source>
</evidence>
<dbReference type="OrthoDB" id="9808524at2"/>
<evidence type="ECO:0000256" key="5">
    <source>
        <dbReference type="ARBA" id="ARBA00022989"/>
    </source>
</evidence>
<feature type="transmembrane region" description="Helical" evidence="7">
    <location>
        <begin position="7"/>
        <end position="25"/>
    </location>
</feature>
<keyword evidence="6 7" id="KW-0472">Membrane</keyword>
<comment type="subcellular location">
    <subcellularLocation>
        <location evidence="1">Cell membrane</location>
        <topology evidence="1">Multi-pass membrane protein</topology>
    </subcellularLocation>
</comment>
<feature type="transmembrane region" description="Helical" evidence="7">
    <location>
        <begin position="45"/>
        <end position="64"/>
    </location>
</feature>
<keyword evidence="5 7" id="KW-1133">Transmembrane helix</keyword>
<dbReference type="EMBL" id="VLLF01000002">
    <property type="protein sequence ID" value="TWI90064.1"/>
    <property type="molecule type" value="Genomic_DNA"/>
</dbReference>
<evidence type="ECO:0000313" key="9">
    <source>
        <dbReference type="Proteomes" id="UP000320593"/>
    </source>
</evidence>
<feature type="transmembrane region" description="Helical" evidence="7">
    <location>
        <begin position="101"/>
        <end position="122"/>
    </location>
</feature>
<keyword evidence="4 7" id="KW-0812">Transmembrane</keyword>
<evidence type="ECO:0000256" key="7">
    <source>
        <dbReference type="SAM" id="Phobius"/>
    </source>
</evidence>
<accession>A0A562TAD3</accession>
<evidence type="ECO:0000256" key="2">
    <source>
        <dbReference type="ARBA" id="ARBA00006679"/>
    </source>
</evidence>
<name>A0A562TAD3_9HYPH</name>
<comment type="similarity">
    <text evidence="2">Belongs to the DoxX family.</text>
</comment>
<dbReference type="Pfam" id="PF07681">
    <property type="entry name" value="DoxX"/>
    <property type="match status" value="1"/>
</dbReference>
<dbReference type="InterPro" id="IPR051907">
    <property type="entry name" value="DoxX-like_oxidoreductase"/>
</dbReference>
<keyword evidence="3" id="KW-1003">Cell membrane</keyword>
<evidence type="ECO:0000256" key="1">
    <source>
        <dbReference type="ARBA" id="ARBA00004651"/>
    </source>
</evidence>
<dbReference type="AlphaFoldDB" id="A0A562TAD3"/>
<dbReference type="Proteomes" id="UP000320593">
    <property type="component" value="Unassembled WGS sequence"/>
</dbReference>
<evidence type="ECO:0000256" key="6">
    <source>
        <dbReference type="ARBA" id="ARBA00023136"/>
    </source>
</evidence>
<proteinExistence type="inferred from homology"/>
<dbReference type="PANTHER" id="PTHR33452">
    <property type="entry name" value="OXIDOREDUCTASE CATD-RELATED"/>
    <property type="match status" value="1"/>
</dbReference>
<dbReference type="RefSeq" id="WP_145341108.1">
    <property type="nucleotide sequence ID" value="NZ_SMLY01000086.1"/>
</dbReference>
<dbReference type="GO" id="GO:0005886">
    <property type="term" value="C:plasma membrane"/>
    <property type="evidence" value="ECO:0007669"/>
    <property type="project" value="UniProtKB-SubCell"/>
</dbReference>